<dbReference type="InterPro" id="IPR014710">
    <property type="entry name" value="RmlC-like_jellyroll"/>
</dbReference>
<dbReference type="Gene3D" id="2.60.120.10">
    <property type="entry name" value="Jelly Rolls"/>
    <property type="match status" value="1"/>
</dbReference>
<dbReference type="GeneID" id="88363398"/>
<evidence type="ECO:0000313" key="1">
    <source>
        <dbReference type="EMBL" id="ATL72523.1"/>
    </source>
</evidence>
<dbReference type="KEGG" id="ntp:CRH09_39830"/>
<evidence type="ECO:0008006" key="3">
    <source>
        <dbReference type="Google" id="ProtNLM"/>
    </source>
</evidence>
<dbReference type="RefSeq" id="WP_098699316.1">
    <property type="nucleotide sequence ID" value="NZ_CP023779.1"/>
</dbReference>
<dbReference type="AlphaFoldDB" id="A0A291RYA6"/>
<accession>A0A291RYA6</accession>
<protein>
    <recommendedName>
        <fullName evidence="3">Cysteine dioxygenase</fullName>
    </recommendedName>
</protein>
<reference evidence="1 2" key="1">
    <citation type="submission" date="2017-10" db="EMBL/GenBank/DDBJ databases">
        <title>Comparative genomics between pathogenic Norcardia.</title>
        <authorList>
            <person name="Zeng L."/>
        </authorList>
    </citation>
    <scope>NUCLEOTIDE SEQUENCE [LARGE SCALE GENOMIC DNA]</scope>
    <source>
        <strain evidence="1 2">NC_YFY_NT001</strain>
        <plasmid evidence="2">Plasmid p_nc_yfy_nt001</plasmid>
    </source>
</reference>
<keyword evidence="1" id="KW-0614">Plasmid</keyword>
<dbReference type="EMBL" id="CP023779">
    <property type="protein sequence ID" value="ATL72523.1"/>
    <property type="molecule type" value="Genomic_DNA"/>
</dbReference>
<geneLocation type="plasmid" evidence="2">
    <name>p_nc_yfy_nt001</name>
</geneLocation>
<dbReference type="InterPro" id="IPR011051">
    <property type="entry name" value="RmlC_Cupin_sf"/>
</dbReference>
<dbReference type="SUPFAM" id="SSF51182">
    <property type="entry name" value="RmlC-like cupins"/>
    <property type="match status" value="1"/>
</dbReference>
<name>A0A291RYA6_9NOCA</name>
<proteinExistence type="predicted"/>
<sequence>MSWNAFVAALTRDVSWNSPTFMDTEAAAVEALLQSAYRDYSIVAERIDEILNDDPLYRALEPYTEYPRTLMDKFTLYVHPDDMFRVRLHRFWPTCIAGNAIEKVHYHKWHMSTIILTGSYVERRFEITECAELTRRAVVTERSRDVRVAGGSSSLAARVPHQVHVPSADEPCTTLFVRGPSLQPHARIFNEETGEFYDTYSPARQVRRALECLRARNGVFHPMPETDSRTKP</sequence>
<dbReference type="Proteomes" id="UP000221961">
    <property type="component" value="Plasmid p_NC_YFY_NT001"/>
</dbReference>
<evidence type="ECO:0000313" key="2">
    <source>
        <dbReference type="Proteomes" id="UP000221961"/>
    </source>
</evidence>
<gene>
    <name evidence="1" type="ORF">CRH09_39830</name>
</gene>
<organism evidence="1 2">
    <name type="scientific">Nocardia terpenica</name>
    <dbReference type="NCBI Taxonomy" id="455432"/>
    <lineage>
        <taxon>Bacteria</taxon>
        <taxon>Bacillati</taxon>
        <taxon>Actinomycetota</taxon>
        <taxon>Actinomycetes</taxon>
        <taxon>Mycobacteriales</taxon>
        <taxon>Nocardiaceae</taxon>
        <taxon>Nocardia</taxon>
    </lineage>
</organism>